<proteinExistence type="predicted"/>
<dbReference type="AlphaFoldDB" id="A0AAV4AH81"/>
<name>A0AAV4AH81_9GAST</name>
<dbReference type="EMBL" id="BLXT01003769">
    <property type="protein sequence ID" value="GFO06267.1"/>
    <property type="molecule type" value="Genomic_DNA"/>
</dbReference>
<evidence type="ECO:0000313" key="2">
    <source>
        <dbReference type="Proteomes" id="UP000735302"/>
    </source>
</evidence>
<protein>
    <submittedName>
        <fullName evidence="1">Uncharacterized protein</fullName>
    </submittedName>
</protein>
<gene>
    <name evidence="1" type="ORF">PoB_003277200</name>
</gene>
<organism evidence="1 2">
    <name type="scientific">Plakobranchus ocellatus</name>
    <dbReference type="NCBI Taxonomy" id="259542"/>
    <lineage>
        <taxon>Eukaryota</taxon>
        <taxon>Metazoa</taxon>
        <taxon>Spiralia</taxon>
        <taxon>Lophotrochozoa</taxon>
        <taxon>Mollusca</taxon>
        <taxon>Gastropoda</taxon>
        <taxon>Heterobranchia</taxon>
        <taxon>Euthyneura</taxon>
        <taxon>Panpulmonata</taxon>
        <taxon>Sacoglossa</taxon>
        <taxon>Placobranchoidea</taxon>
        <taxon>Plakobranchidae</taxon>
        <taxon>Plakobranchus</taxon>
    </lineage>
</organism>
<dbReference type="Proteomes" id="UP000735302">
    <property type="component" value="Unassembled WGS sequence"/>
</dbReference>
<comment type="caution">
    <text evidence="1">The sequence shown here is derived from an EMBL/GenBank/DDBJ whole genome shotgun (WGS) entry which is preliminary data.</text>
</comment>
<evidence type="ECO:0000313" key="1">
    <source>
        <dbReference type="EMBL" id="GFO06267.1"/>
    </source>
</evidence>
<reference evidence="1 2" key="1">
    <citation type="journal article" date="2021" name="Elife">
        <title>Chloroplast acquisition without the gene transfer in kleptoplastic sea slugs, Plakobranchus ocellatus.</title>
        <authorList>
            <person name="Maeda T."/>
            <person name="Takahashi S."/>
            <person name="Yoshida T."/>
            <person name="Shimamura S."/>
            <person name="Takaki Y."/>
            <person name="Nagai Y."/>
            <person name="Toyoda A."/>
            <person name="Suzuki Y."/>
            <person name="Arimoto A."/>
            <person name="Ishii H."/>
            <person name="Satoh N."/>
            <person name="Nishiyama T."/>
            <person name="Hasebe M."/>
            <person name="Maruyama T."/>
            <person name="Minagawa J."/>
            <person name="Obokata J."/>
            <person name="Shigenobu S."/>
        </authorList>
    </citation>
    <scope>NUCLEOTIDE SEQUENCE [LARGE SCALE GENOMIC DNA]</scope>
</reference>
<accession>A0AAV4AH81</accession>
<keyword evidence="2" id="KW-1185">Reference proteome</keyword>
<sequence>MYQPSQKRMMLRLVHWLRLRLWRQKVVQLSLIRGLSSSQVQDVKDLLIEFQDILTSVPGYTSTICHEIRLTTDADIRVKPYPLPFAAREFVT</sequence>